<comment type="caution">
    <text evidence="2">The sequence shown here is derived from an EMBL/GenBank/DDBJ whole genome shotgun (WGS) entry which is preliminary data.</text>
</comment>
<keyword evidence="4" id="KW-1185">Reference proteome</keyword>
<dbReference type="AlphaFoldDB" id="A0A8H4PIL2"/>
<dbReference type="EMBL" id="JAAVMX010000021">
    <property type="protein sequence ID" value="KAF4503756.1"/>
    <property type="molecule type" value="Genomic_DNA"/>
</dbReference>
<gene>
    <name evidence="3" type="ORF">G6O67_008761</name>
    <name evidence="2" type="ORF">G6O67_008913</name>
</gene>
<sequence length="82" mass="8884">MGVIETAVKLVVVPIVLVVILVVLIAFAVLVIRRRKKRTKDVEQAEPLPPFINYASPPTYTGPAGKSPVAVVQNAHPARQCE</sequence>
<dbReference type="OrthoDB" id="4910100at2759"/>
<dbReference type="EMBL" id="JAAVMX010000012">
    <property type="protein sequence ID" value="KAF4504150.1"/>
    <property type="molecule type" value="Genomic_DNA"/>
</dbReference>
<feature type="transmembrane region" description="Helical" evidence="1">
    <location>
        <begin position="12"/>
        <end position="32"/>
    </location>
</feature>
<keyword evidence="1" id="KW-1133">Transmembrane helix</keyword>
<accession>A0A8H4PIL2</accession>
<protein>
    <submittedName>
        <fullName evidence="2">Uncharacterized protein</fullName>
    </submittedName>
</protein>
<keyword evidence="1" id="KW-0472">Membrane</keyword>
<dbReference type="Proteomes" id="UP000557566">
    <property type="component" value="Unassembled WGS sequence"/>
</dbReference>
<evidence type="ECO:0000256" key="1">
    <source>
        <dbReference type="SAM" id="Phobius"/>
    </source>
</evidence>
<evidence type="ECO:0000313" key="2">
    <source>
        <dbReference type="EMBL" id="KAF4503756.1"/>
    </source>
</evidence>
<keyword evidence="1" id="KW-0812">Transmembrane</keyword>
<evidence type="ECO:0000313" key="3">
    <source>
        <dbReference type="EMBL" id="KAF4504150.1"/>
    </source>
</evidence>
<evidence type="ECO:0000313" key="4">
    <source>
        <dbReference type="Proteomes" id="UP000557566"/>
    </source>
</evidence>
<organism evidence="2 4">
    <name type="scientific">Ophiocordyceps sinensis</name>
    <dbReference type="NCBI Taxonomy" id="72228"/>
    <lineage>
        <taxon>Eukaryota</taxon>
        <taxon>Fungi</taxon>
        <taxon>Dikarya</taxon>
        <taxon>Ascomycota</taxon>
        <taxon>Pezizomycotina</taxon>
        <taxon>Sordariomycetes</taxon>
        <taxon>Hypocreomycetidae</taxon>
        <taxon>Hypocreales</taxon>
        <taxon>Ophiocordycipitaceae</taxon>
        <taxon>Ophiocordyceps</taxon>
    </lineage>
</organism>
<reference evidence="2 4" key="1">
    <citation type="journal article" date="2020" name="Genome Biol. Evol.">
        <title>A new high-quality draft genome assembly of the Chinese cordyceps Ophiocordyceps sinensis.</title>
        <authorList>
            <person name="Shu R."/>
            <person name="Zhang J."/>
            <person name="Meng Q."/>
            <person name="Zhang H."/>
            <person name="Zhou G."/>
            <person name="Li M."/>
            <person name="Wu P."/>
            <person name="Zhao Y."/>
            <person name="Chen C."/>
            <person name="Qin Q."/>
        </authorList>
    </citation>
    <scope>NUCLEOTIDE SEQUENCE [LARGE SCALE GENOMIC DNA]</scope>
    <source>
        <strain evidence="2 4">IOZ07</strain>
    </source>
</reference>
<name>A0A8H4PIL2_9HYPO</name>
<proteinExistence type="predicted"/>